<keyword evidence="2" id="KW-0472">Membrane</keyword>
<dbReference type="InterPro" id="IPR036291">
    <property type="entry name" value="NAD(P)-bd_dom_sf"/>
</dbReference>
<name>A0A1M6V4X1_9FIRM</name>
<dbReference type="SUPFAM" id="SSF51735">
    <property type="entry name" value="NAD(P)-binding Rossmann-fold domains"/>
    <property type="match status" value="1"/>
</dbReference>
<dbReference type="SUPFAM" id="SSF53335">
    <property type="entry name" value="S-adenosyl-L-methionine-dependent methyltransferases"/>
    <property type="match status" value="1"/>
</dbReference>
<dbReference type="PANTHER" id="PTHR43318:SF1">
    <property type="entry name" value="POLYSACCHARIDE BIOSYNTHESIS PROTEIN EPSC-RELATED"/>
    <property type="match status" value="1"/>
</dbReference>
<protein>
    <submittedName>
        <fullName evidence="4">NDP-sugar epimerase, includes UDP-GlcNAc-inverting 4,6-dehydratase FlaA1 and capsular polysaccharide biosynthesis protein EpsC</fullName>
    </submittedName>
</protein>
<gene>
    <name evidence="4" type="ORF">SAMN02745123_03046</name>
</gene>
<dbReference type="RefSeq" id="WP_175549035.1">
    <property type="nucleotide sequence ID" value="NZ_FRAR01000023.1"/>
</dbReference>
<evidence type="ECO:0000313" key="5">
    <source>
        <dbReference type="Proteomes" id="UP000183997"/>
    </source>
</evidence>
<feature type="transmembrane region" description="Helical" evidence="2">
    <location>
        <begin position="65"/>
        <end position="91"/>
    </location>
</feature>
<reference evidence="5" key="1">
    <citation type="submission" date="2016-11" db="EMBL/GenBank/DDBJ databases">
        <authorList>
            <person name="Varghese N."/>
            <person name="Submissions S."/>
        </authorList>
    </citation>
    <scope>NUCLEOTIDE SEQUENCE [LARGE SCALE GENOMIC DNA]</scope>
    <source>
        <strain evidence="5">DSM 10349</strain>
    </source>
</reference>
<dbReference type="InterPro" id="IPR051203">
    <property type="entry name" value="Polysaccharide_Synthase-Rel"/>
</dbReference>
<dbReference type="InterPro" id="IPR003869">
    <property type="entry name" value="Polysac_CapD-like"/>
</dbReference>
<dbReference type="Pfam" id="PF13727">
    <property type="entry name" value="CoA_binding_3"/>
    <property type="match status" value="1"/>
</dbReference>
<dbReference type="EMBL" id="FRAR01000023">
    <property type="protein sequence ID" value="SHK76444.1"/>
    <property type="molecule type" value="Genomic_DNA"/>
</dbReference>
<keyword evidence="5" id="KW-1185">Reference proteome</keyword>
<evidence type="ECO:0000256" key="2">
    <source>
        <dbReference type="SAM" id="Phobius"/>
    </source>
</evidence>
<accession>A0A1M6V4X1</accession>
<dbReference type="STRING" id="1121421.SAMN02745123_03046"/>
<feature type="transmembrane region" description="Helical" evidence="2">
    <location>
        <begin position="41"/>
        <end position="59"/>
    </location>
</feature>
<dbReference type="Pfam" id="PF02719">
    <property type="entry name" value="Polysacc_synt_2"/>
    <property type="match status" value="1"/>
</dbReference>
<comment type="similarity">
    <text evidence="1">Belongs to the polysaccharide synthase family.</text>
</comment>
<evidence type="ECO:0000256" key="1">
    <source>
        <dbReference type="ARBA" id="ARBA00007430"/>
    </source>
</evidence>
<dbReference type="CDD" id="cd05237">
    <property type="entry name" value="UDP_invert_4-6DH_SDR_e"/>
    <property type="match status" value="1"/>
</dbReference>
<keyword evidence="2" id="KW-1133">Transmembrane helix</keyword>
<dbReference type="AlphaFoldDB" id="A0A1M6V4X1"/>
<dbReference type="InterPro" id="IPR029063">
    <property type="entry name" value="SAM-dependent_MTases_sf"/>
</dbReference>
<sequence>MNQLRIPILMFCDALLINLSIIIPCLVHCHGKIPQEIFNKNIEFSLFLTPVVLGIFYSSRLYHRIWTYASMGELITIIKAISMGVLAIVTISYFGNATIIQEVILSVWVYSIVLIGGSRFAWRLYVERNNKRKYPLTKAGKKVLIYGAGSAGALVAREYENHYNGKLPVIGFIDDDPAKHHLKIYGLPVFGDRKIIPTLVSEYCVEEIIIAMPSVSGKEVREIIEFCKEIVGEVKILPGVYQFLNGNVSINKIRPVDIEDLLGREPVQINLEEISHYLKRKVVLITGAGGSIGSELCRQIAQVDPEKIILLGHGENSIHKIWLELRDKFPLLPLEIEIADVRDRFKLELVFVKHRPHVVFHAAAHKHVPLMEMHPDEAIKTNVFGTKYVAEMADRFRVERFVLISTDKAVNPSSVMGATKRIAELIIQNLFKHSETKFAAVRFGNVLGSSGSVVPIFKEQVAKGGPVTLTHPGMTRYFMTIPEAVQLVIQAGAMAEGGEVFLLDMGEPVKIVDLAANLIKLSGLEPGKDIEIKVTGIRPGEKLFEELLTAEEGSSSTKHKRIFIAKPVEVDEAVLLYELLKLSKREVTDADEIFARLEKLMPKMIDYRAKKDRLAI</sequence>
<dbReference type="Gene3D" id="3.40.50.720">
    <property type="entry name" value="NAD(P)-binding Rossmann-like Domain"/>
    <property type="match status" value="2"/>
</dbReference>
<evidence type="ECO:0000313" key="4">
    <source>
        <dbReference type="EMBL" id="SHK76444.1"/>
    </source>
</evidence>
<feature type="domain" description="Polysaccharide biosynthesis protein CapD-like" evidence="3">
    <location>
        <begin position="283"/>
        <end position="566"/>
    </location>
</feature>
<evidence type="ECO:0000259" key="3">
    <source>
        <dbReference type="Pfam" id="PF02719"/>
    </source>
</evidence>
<proteinExistence type="inferred from homology"/>
<organism evidence="4 5">
    <name type="scientific">Desulforamulus aeronauticus DSM 10349</name>
    <dbReference type="NCBI Taxonomy" id="1121421"/>
    <lineage>
        <taxon>Bacteria</taxon>
        <taxon>Bacillati</taxon>
        <taxon>Bacillota</taxon>
        <taxon>Clostridia</taxon>
        <taxon>Eubacteriales</taxon>
        <taxon>Peptococcaceae</taxon>
        <taxon>Desulforamulus</taxon>
    </lineage>
</organism>
<keyword evidence="2" id="KW-0812">Transmembrane</keyword>
<dbReference type="Proteomes" id="UP000183997">
    <property type="component" value="Unassembled WGS sequence"/>
</dbReference>
<dbReference type="PANTHER" id="PTHR43318">
    <property type="entry name" value="UDP-N-ACETYLGLUCOSAMINE 4,6-DEHYDRATASE"/>
    <property type="match status" value="1"/>
</dbReference>
<feature type="transmembrane region" description="Helical" evidence="2">
    <location>
        <begin position="6"/>
        <end position="29"/>
    </location>
</feature>
<feature type="transmembrane region" description="Helical" evidence="2">
    <location>
        <begin position="103"/>
        <end position="122"/>
    </location>
</feature>